<organism evidence="3">
    <name type="scientific">Tetraselmis sp. GSL018</name>
    <dbReference type="NCBI Taxonomy" id="582737"/>
    <lineage>
        <taxon>Eukaryota</taxon>
        <taxon>Viridiplantae</taxon>
        <taxon>Chlorophyta</taxon>
        <taxon>core chlorophytes</taxon>
        <taxon>Chlorodendrophyceae</taxon>
        <taxon>Chlorodendrales</taxon>
        <taxon>Chlorodendraceae</taxon>
        <taxon>Tetraselmis</taxon>
    </lineage>
</organism>
<dbReference type="SUPFAM" id="SSF103481">
    <property type="entry name" value="Multidrug resistance efflux transporter EmrE"/>
    <property type="match status" value="1"/>
</dbReference>
<proteinExistence type="predicted"/>
<feature type="transmembrane region" description="Helical" evidence="2">
    <location>
        <begin position="436"/>
        <end position="458"/>
    </location>
</feature>
<accession>A0A061S9M2</accession>
<feature type="transmembrane region" description="Helical" evidence="2">
    <location>
        <begin position="236"/>
        <end position="256"/>
    </location>
</feature>
<dbReference type="GO" id="GO:0016020">
    <property type="term" value="C:membrane"/>
    <property type="evidence" value="ECO:0007669"/>
    <property type="project" value="TreeGrafter"/>
</dbReference>
<name>A0A061S9M2_9CHLO</name>
<feature type="transmembrane region" description="Helical" evidence="2">
    <location>
        <begin position="347"/>
        <end position="364"/>
    </location>
</feature>
<gene>
    <name evidence="3" type="ORF">TSPGSL018_6942</name>
</gene>
<protein>
    <submittedName>
        <fullName evidence="3">Uncharacterized protein</fullName>
    </submittedName>
</protein>
<keyword evidence="2" id="KW-0812">Transmembrane</keyword>
<feature type="non-terminal residue" evidence="3">
    <location>
        <position position="1"/>
    </location>
</feature>
<dbReference type="PANTHER" id="PTHR13146:SF0">
    <property type="entry name" value="SOLUTE CARRIER FAMILY 35 MEMBER F6"/>
    <property type="match status" value="1"/>
</dbReference>
<evidence type="ECO:0000256" key="2">
    <source>
        <dbReference type="SAM" id="Phobius"/>
    </source>
</evidence>
<feature type="transmembrane region" description="Helical" evidence="2">
    <location>
        <begin position="61"/>
        <end position="82"/>
    </location>
</feature>
<dbReference type="InterPro" id="IPR037185">
    <property type="entry name" value="EmrE-like"/>
</dbReference>
<keyword evidence="2" id="KW-1133">Transmembrane helix</keyword>
<feature type="transmembrane region" description="Helical" evidence="2">
    <location>
        <begin position="208"/>
        <end position="230"/>
    </location>
</feature>
<sequence length="515" mass="57764">TASTQMDASSKDCKVDPPSVNDQDSKSKYSNPRKAGCPDQGECPGETCADTTRSKYLKLDAALLLMILLFLGSNSVFLTLTSKQDNIWAPPCSTCKPRSFDAPLLQVIIGELGKLLLFPVYMLSEMILCKQQRLISIECSSHGSSALWQYFENGFSWPLKNWRCYHCLAWKQPVCFGLVVRNGRLSDSAERKHSESVKSDPPCPRLPFYYWALPAFLGALSQWFCNLALLTLDLSVQRMVDGFVTPVIAFFSWLILRRRLLAVPHLLGVLVVSMGVLVVALSPFWGDGQKARIDDKMSSSEVIEEWDMGLIFTVLSVLSIAFEQILVEHLTNYYDCNPLEVTALDSLWTLVICGSALPLVYGLGLENLDQAVFQLTHSPDLRSISIVLGIAQLPAQVAHYWITSRAGALLMSLVVRCQTSLVWLIELALGWRSFQISQLVALFLITLGTLLYTCVIPVRRWLKLRPTIEEVVRTEIRETKEIMYARFLSGESNPFRPQLECRSSTEAETQAKQTC</sequence>
<reference evidence="3" key="1">
    <citation type="submission" date="2014-05" db="EMBL/GenBank/DDBJ databases">
        <title>The transcriptome of the halophilic microalga Tetraselmis sp. GSL018 isolated from the Great Salt Lake, Utah.</title>
        <authorList>
            <person name="Jinkerson R.E."/>
            <person name="D'Adamo S."/>
            <person name="Posewitz M.C."/>
        </authorList>
    </citation>
    <scope>NUCLEOTIDE SEQUENCE</scope>
    <source>
        <strain evidence="3">GSL018</strain>
    </source>
</reference>
<dbReference type="PANTHER" id="PTHR13146">
    <property type="match status" value="1"/>
</dbReference>
<evidence type="ECO:0000256" key="1">
    <source>
        <dbReference type="SAM" id="MobiDB-lite"/>
    </source>
</evidence>
<dbReference type="EMBL" id="GBEZ01003245">
    <property type="protein sequence ID" value="JAC81877.1"/>
    <property type="molecule type" value="Transcribed_RNA"/>
</dbReference>
<feature type="transmembrane region" description="Helical" evidence="2">
    <location>
        <begin position="384"/>
        <end position="402"/>
    </location>
</feature>
<feature type="transmembrane region" description="Helical" evidence="2">
    <location>
        <begin position="102"/>
        <end position="123"/>
    </location>
</feature>
<feature type="transmembrane region" description="Helical" evidence="2">
    <location>
        <begin position="263"/>
        <end position="286"/>
    </location>
</feature>
<evidence type="ECO:0000313" key="3">
    <source>
        <dbReference type="EMBL" id="JAC81877.1"/>
    </source>
</evidence>
<dbReference type="AlphaFoldDB" id="A0A061S9M2"/>
<keyword evidence="2" id="KW-0472">Membrane</keyword>
<feature type="region of interest" description="Disordered" evidence="1">
    <location>
        <begin position="1"/>
        <end position="42"/>
    </location>
</feature>